<dbReference type="PROSITE" id="PS50903">
    <property type="entry name" value="RUBREDOXIN_LIKE"/>
    <property type="match status" value="1"/>
</dbReference>
<evidence type="ECO:0000259" key="2">
    <source>
        <dbReference type="PROSITE" id="PS50903"/>
    </source>
</evidence>
<dbReference type="PANTHER" id="PTHR48136:SF1">
    <property type="entry name" value="RUBREDOXIN-LIKE SUPERFAMILY PROTEIN"/>
    <property type="match status" value="1"/>
</dbReference>
<dbReference type="AlphaFoldDB" id="A0A9D4UHK5"/>
<keyword evidence="4" id="KW-1185">Reference proteome</keyword>
<dbReference type="SUPFAM" id="SSF57802">
    <property type="entry name" value="Rubredoxin-like"/>
    <property type="match status" value="1"/>
</dbReference>
<evidence type="ECO:0000313" key="3">
    <source>
        <dbReference type="EMBL" id="KAI5067950.1"/>
    </source>
</evidence>
<gene>
    <name evidence="3" type="ORF">GOP47_0016295</name>
</gene>
<accession>A0A9D4UHK5</accession>
<dbReference type="InterPro" id="IPR024934">
    <property type="entry name" value="Rubredoxin-like_dom"/>
</dbReference>
<dbReference type="OrthoDB" id="408899at2759"/>
<sequence length="151" mass="15946">MAAMAMHSPSLLHSSPAVAAPSATSASRASGPSTLHFAPSLGGLLSRRGGVRMEAQQPTSPTKPPGLGGTEIPLGVLTSSAPLEQKNVPKNERIAYICQDCGYVYDLDTPFEDQPDETYNCPVCKAPKTRFAMQNTTVGEALSVQEDDNQN</sequence>
<dbReference type="EMBL" id="JABFUD020000016">
    <property type="protein sequence ID" value="KAI5067950.1"/>
    <property type="molecule type" value="Genomic_DNA"/>
</dbReference>
<name>A0A9D4UHK5_ADICA</name>
<dbReference type="GO" id="GO:0005506">
    <property type="term" value="F:iron ion binding"/>
    <property type="evidence" value="ECO:0007669"/>
    <property type="project" value="InterPro"/>
</dbReference>
<feature type="compositionally biased region" description="Low complexity" evidence="1">
    <location>
        <begin position="23"/>
        <end position="33"/>
    </location>
</feature>
<feature type="domain" description="Rubredoxin-like" evidence="2">
    <location>
        <begin position="93"/>
        <end position="134"/>
    </location>
</feature>
<reference evidence="3" key="1">
    <citation type="submission" date="2021-01" db="EMBL/GenBank/DDBJ databases">
        <title>Adiantum capillus-veneris genome.</title>
        <authorList>
            <person name="Fang Y."/>
            <person name="Liao Q."/>
        </authorList>
    </citation>
    <scope>NUCLEOTIDE SEQUENCE</scope>
    <source>
        <strain evidence="3">H3</strain>
        <tissue evidence="3">Leaf</tissue>
    </source>
</reference>
<organism evidence="3 4">
    <name type="scientific">Adiantum capillus-veneris</name>
    <name type="common">Maidenhair fern</name>
    <dbReference type="NCBI Taxonomy" id="13818"/>
    <lineage>
        <taxon>Eukaryota</taxon>
        <taxon>Viridiplantae</taxon>
        <taxon>Streptophyta</taxon>
        <taxon>Embryophyta</taxon>
        <taxon>Tracheophyta</taxon>
        <taxon>Polypodiopsida</taxon>
        <taxon>Polypodiidae</taxon>
        <taxon>Polypodiales</taxon>
        <taxon>Pteridineae</taxon>
        <taxon>Pteridaceae</taxon>
        <taxon>Vittarioideae</taxon>
        <taxon>Adiantum</taxon>
    </lineage>
</organism>
<dbReference type="PANTHER" id="PTHR48136">
    <property type="entry name" value="RUBREDOXIN-LIKE SUPERFAMILY PROTEIN"/>
    <property type="match status" value="1"/>
</dbReference>
<proteinExistence type="predicted"/>
<protein>
    <recommendedName>
        <fullName evidence="2">Rubredoxin-like domain-containing protein</fullName>
    </recommendedName>
</protein>
<feature type="region of interest" description="Disordered" evidence="1">
    <location>
        <begin position="23"/>
        <end position="74"/>
    </location>
</feature>
<dbReference type="Gene3D" id="2.20.28.10">
    <property type="match status" value="1"/>
</dbReference>
<dbReference type="Proteomes" id="UP000886520">
    <property type="component" value="Chromosome 16"/>
</dbReference>
<evidence type="ECO:0000256" key="1">
    <source>
        <dbReference type="SAM" id="MobiDB-lite"/>
    </source>
</evidence>
<comment type="caution">
    <text evidence="3">The sequence shown here is derived from an EMBL/GenBank/DDBJ whole genome shotgun (WGS) entry which is preliminary data.</text>
</comment>
<evidence type="ECO:0000313" key="4">
    <source>
        <dbReference type="Proteomes" id="UP000886520"/>
    </source>
</evidence>